<evidence type="ECO:0000256" key="4">
    <source>
        <dbReference type="HAMAP-Rule" id="MF_00528"/>
    </source>
</evidence>
<evidence type="ECO:0000256" key="3">
    <source>
        <dbReference type="ARBA" id="ARBA00023080"/>
    </source>
</evidence>
<comment type="function">
    <text evidence="4">Nucleoside triphosphate pyrophosphatase. May have a dual role in cell division arrest and in preventing the incorporation of modified nucleotides into cellular nucleic acids.</text>
</comment>
<dbReference type="EC" id="3.6.1.9" evidence="4"/>
<dbReference type="PANTHER" id="PTHR43213">
    <property type="entry name" value="BIFUNCTIONAL DTTP/UTP PYROPHOSPHATASE/METHYLTRANSFERASE PROTEIN-RELATED"/>
    <property type="match status" value="1"/>
</dbReference>
<comment type="similarity">
    <text evidence="4">Belongs to the Maf family.</text>
</comment>
<proteinExistence type="inferred from homology"/>
<dbReference type="InterPro" id="IPR029001">
    <property type="entry name" value="ITPase-like_fam"/>
</dbReference>
<dbReference type="GO" id="GO:0009117">
    <property type="term" value="P:nucleotide metabolic process"/>
    <property type="evidence" value="ECO:0007669"/>
    <property type="project" value="UniProtKB-KW"/>
</dbReference>
<comment type="cofactor">
    <cofactor evidence="1 4">
        <name>a divalent metal cation</name>
        <dbReference type="ChEBI" id="CHEBI:60240"/>
    </cofactor>
</comment>
<dbReference type="Pfam" id="PF02545">
    <property type="entry name" value="Maf"/>
    <property type="match status" value="1"/>
</dbReference>
<evidence type="ECO:0000313" key="6">
    <source>
        <dbReference type="Proteomes" id="UP000261704"/>
    </source>
</evidence>
<keyword evidence="4" id="KW-0963">Cytoplasm</keyword>
<evidence type="ECO:0000313" key="5">
    <source>
        <dbReference type="EMBL" id="AXX99546.1"/>
    </source>
</evidence>
<protein>
    <recommendedName>
        <fullName evidence="4">Nucleoside triphosphate pyrophosphatase</fullName>
        <ecNumber evidence="4">3.6.1.9</ecNumber>
    </recommendedName>
    <alternativeName>
        <fullName evidence="4">Nucleotide pyrophosphatase</fullName>
        <shortName evidence="4">Nucleotide PPase</shortName>
    </alternativeName>
</protein>
<feature type="active site" description="Proton acceptor" evidence="4">
    <location>
        <position position="76"/>
    </location>
</feature>
<dbReference type="SUPFAM" id="SSF52972">
    <property type="entry name" value="ITPase-like"/>
    <property type="match status" value="1"/>
</dbReference>
<dbReference type="Proteomes" id="UP000261704">
    <property type="component" value="Chromosome"/>
</dbReference>
<dbReference type="PIRSF" id="PIRSF006305">
    <property type="entry name" value="Maf"/>
    <property type="match status" value="1"/>
</dbReference>
<gene>
    <name evidence="5" type="primary">maf</name>
    <name evidence="5" type="ORF">BAR1_17385</name>
</gene>
<dbReference type="GO" id="GO:0047429">
    <property type="term" value="F:nucleoside triphosphate diphosphatase activity"/>
    <property type="evidence" value="ECO:0007669"/>
    <property type="project" value="UniProtKB-EC"/>
</dbReference>
<reference evidence="5 6" key="1">
    <citation type="submission" date="2018-09" db="EMBL/GenBank/DDBJ databases">
        <title>Profundibacter amoris BAR1 gen. nov., sp. nov., a new member of the Roseobacter clade isolated at Lokis Castle Vent Field on the Arctic Mid-Oceanic Ridge.</title>
        <authorList>
            <person name="Le Moine Bauer S."/>
            <person name="Sjoeberg A.G."/>
            <person name="L'Haridon S."/>
            <person name="Stokke R."/>
            <person name="Roalkvam I."/>
            <person name="Steen I.H."/>
            <person name="Dahle H."/>
        </authorList>
    </citation>
    <scope>NUCLEOTIDE SEQUENCE [LARGE SCALE GENOMIC DNA]</scope>
    <source>
        <strain evidence="5 6">BAR1</strain>
    </source>
</reference>
<sequence length="199" mass="22402">MSDRIILASKSDIRQTLLRNAGVVFDTVVARIDEVIIRESMQAEGARPRDVADALAEFKARKVAMKESDALVIGCDQVLDFGGRILAKPVDQAEAKEQLQALRGQEHRLFSAAVIYHHGKPVWRHMGEVRLQMRDFSDAYLDSYLLRNWDSIRHSVGGYKLEEEGARLFAKITGDYFVVLGLPLLELLSYLSTRGVLET</sequence>
<keyword evidence="2 4" id="KW-0378">Hydrolase</keyword>
<dbReference type="OrthoDB" id="9813962at2"/>
<keyword evidence="3 4" id="KW-0546">Nucleotide metabolism</keyword>
<comment type="caution">
    <text evidence="4">Lacks conserved residue(s) required for the propagation of feature annotation.</text>
</comment>
<dbReference type="PANTHER" id="PTHR43213:SF5">
    <property type="entry name" value="BIFUNCTIONAL DTTP_UTP PYROPHOSPHATASE_METHYLTRANSFERASE PROTEIN-RELATED"/>
    <property type="match status" value="1"/>
</dbReference>
<evidence type="ECO:0000256" key="1">
    <source>
        <dbReference type="ARBA" id="ARBA00001968"/>
    </source>
</evidence>
<organism evidence="5 6">
    <name type="scientific">Profundibacter amoris</name>
    <dbReference type="NCBI Taxonomy" id="2171755"/>
    <lineage>
        <taxon>Bacteria</taxon>
        <taxon>Pseudomonadati</taxon>
        <taxon>Pseudomonadota</taxon>
        <taxon>Alphaproteobacteria</taxon>
        <taxon>Rhodobacterales</taxon>
        <taxon>Paracoccaceae</taxon>
        <taxon>Profundibacter</taxon>
    </lineage>
</organism>
<evidence type="ECO:0000256" key="2">
    <source>
        <dbReference type="ARBA" id="ARBA00022801"/>
    </source>
</evidence>
<dbReference type="GO" id="GO:0005737">
    <property type="term" value="C:cytoplasm"/>
    <property type="evidence" value="ECO:0007669"/>
    <property type="project" value="UniProtKB-SubCell"/>
</dbReference>
<dbReference type="RefSeq" id="WP_118944197.1">
    <property type="nucleotide sequence ID" value="NZ_CP032125.1"/>
</dbReference>
<dbReference type="InterPro" id="IPR003697">
    <property type="entry name" value="Maf-like"/>
</dbReference>
<comment type="subcellular location">
    <subcellularLocation>
        <location evidence="4">Cytoplasm</location>
    </subcellularLocation>
</comment>
<dbReference type="KEGG" id="pamo:BAR1_17385"/>
<comment type="catalytic activity">
    <reaction evidence="4">
        <text>a 2'-deoxyribonucleoside 5'-triphosphate + H2O = a 2'-deoxyribonucleoside 5'-phosphate + diphosphate + H(+)</text>
        <dbReference type="Rhea" id="RHEA:44644"/>
        <dbReference type="ChEBI" id="CHEBI:15377"/>
        <dbReference type="ChEBI" id="CHEBI:15378"/>
        <dbReference type="ChEBI" id="CHEBI:33019"/>
        <dbReference type="ChEBI" id="CHEBI:61560"/>
        <dbReference type="ChEBI" id="CHEBI:65317"/>
        <dbReference type="EC" id="3.6.1.9"/>
    </reaction>
</comment>
<dbReference type="NCBIfam" id="TIGR00172">
    <property type="entry name" value="maf"/>
    <property type="match status" value="1"/>
</dbReference>
<dbReference type="CDD" id="cd00555">
    <property type="entry name" value="Maf"/>
    <property type="match status" value="1"/>
</dbReference>
<name>A0A347UL18_9RHOB</name>
<accession>A0A347UL18</accession>
<dbReference type="AlphaFoldDB" id="A0A347UL18"/>
<keyword evidence="6" id="KW-1185">Reference proteome</keyword>
<dbReference type="EMBL" id="CP032125">
    <property type="protein sequence ID" value="AXX99546.1"/>
    <property type="molecule type" value="Genomic_DNA"/>
</dbReference>
<dbReference type="Gene3D" id="3.90.950.10">
    <property type="match status" value="1"/>
</dbReference>
<dbReference type="HAMAP" id="MF_00528">
    <property type="entry name" value="Maf"/>
    <property type="match status" value="1"/>
</dbReference>
<comment type="catalytic activity">
    <reaction evidence="4">
        <text>a ribonucleoside 5'-triphosphate + H2O = a ribonucleoside 5'-phosphate + diphosphate + H(+)</text>
        <dbReference type="Rhea" id="RHEA:23996"/>
        <dbReference type="ChEBI" id="CHEBI:15377"/>
        <dbReference type="ChEBI" id="CHEBI:15378"/>
        <dbReference type="ChEBI" id="CHEBI:33019"/>
        <dbReference type="ChEBI" id="CHEBI:58043"/>
        <dbReference type="ChEBI" id="CHEBI:61557"/>
        <dbReference type="EC" id="3.6.1.9"/>
    </reaction>
</comment>